<dbReference type="PANTHER" id="PTHR22731:SF3">
    <property type="entry name" value="RIBONUCLEASES P_MRP PROTEIN SUBUNIT POP1"/>
    <property type="match status" value="1"/>
</dbReference>
<protein>
    <recommendedName>
        <fullName evidence="10">NUC188 domain-containing protein</fullName>
    </recommendedName>
</protein>
<evidence type="ECO:0000256" key="1">
    <source>
        <dbReference type="ARBA" id="ARBA00004123"/>
    </source>
</evidence>
<dbReference type="InterPro" id="IPR055079">
    <property type="entry name" value="POP1_C"/>
</dbReference>
<dbReference type="Pfam" id="PF08170">
    <property type="entry name" value="POPLD"/>
    <property type="match status" value="1"/>
</dbReference>
<keyword evidence="9" id="KW-1185">Reference proteome</keyword>
<organism evidence="8 9">
    <name type="scientific">Jimgerdemannia flammicorona</name>
    <dbReference type="NCBI Taxonomy" id="994334"/>
    <lineage>
        <taxon>Eukaryota</taxon>
        <taxon>Fungi</taxon>
        <taxon>Fungi incertae sedis</taxon>
        <taxon>Mucoromycota</taxon>
        <taxon>Mucoromycotina</taxon>
        <taxon>Endogonomycetes</taxon>
        <taxon>Endogonales</taxon>
        <taxon>Endogonaceae</taxon>
        <taxon>Jimgerdemannia</taxon>
    </lineage>
</organism>
<dbReference type="InterPro" id="IPR009723">
    <property type="entry name" value="Pop1_N"/>
</dbReference>
<dbReference type="Pfam" id="PF22770">
    <property type="entry name" value="POP1_C"/>
    <property type="match status" value="1"/>
</dbReference>
<evidence type="ECO:0000259" key="7">
    <source>
        <dbReference type="Pfam" id="PF22770"/>
    </source>
</evidence>
<dbReference type="InterPro" id="IPR039182">
    <property type="entry name" value="Pop1"/>
</dbReference>
<evidence type="ECO:0008006" key="10">
    <source>
        <dbReference type="Google" id="ProtNLM"/>
    </source>
</evidence>
<keyword evidence="2" id="KW-0819">tRNA processing</keyword>
<feature type="domain" description="Pop1 N-terminal" evidence="5">
    <location>
        <begin position="98"/>
        <end position="185"/>
    </location>
</feature>
<feature type="compositionally biased region" description="Polar residues" evidence="4">
    <location>
        <begin position="39"/>
        <end position="60"/>
    </location>
</feature>
<feature type="domain" description="POPLD" evidence="6">
    <location>
        <begin position="584"/>
        <end position="675"/>
    </location>
</feature>
<dbReference type="InterPro" id="IPR027266">
    <property type="entry name" value="TrmE/GcvT-like"/>
</dbReference>
<dbReference type="GO" id="GO:0001682">
    <property type="term" value="P:tRNA 5'-leader removal"/>
    <property type="evidence" value="ECO:0007669"/>
    <property type="project" value="InterPro"/>
</dbReference>
<dbReference type="OrthoDB" id="442863at2759"/>
<dbReference type="Proteomes" id="UP000268093">
    <property type="component" value="Unassembled WGS sequence"/>
</dbReference>
<feature type="region of interest" description="Disordered" evidence="4">
    <location>
        <begin position="1"/>
        <end position="89"/>
    </location>
</feature>
<feature type="compositionally biased region" description="Gly residues" evidence="4">
    <location>
        <begin position="65"/>
        <end position="77"/>
    </location>
</feature>
<evidence type="ECO:0000256" key="2">
    <source>
        <dbReference type="ARBA" id="ARBA00022694"/>
    </source>
</evidence>
<gene>
    <name evidence="8" type="ORF">BC936DRAFT_144143</name>
</gene>
<dbReference type="EMBL" id="RBNI01003054">
    <property type="protein sequence ID" value="RUP48702.1"/>
    <property type="molecule type" value="Genomic_DNA"/>
</dbReference>
<keyword evidence="3" id="KW-0539">Nucleus</keyword>
<evidence type="ECO:0000313" key="8">
    <source>
        <dbReference type="EMBL" id="RUP48702.1"/>
    </source>
</evidence>
<dbReference type="Gene3D" id="3.30.1360.120">
    <property type="entry name" value="Probable tRNA modification gtpase trme, domain 1"/>
    <property type="match status" value="1"/>
</dbReference>
<comment type="caution">
    <text evidence="8">The sequence shown here is derived from an EMBL/GenBank/DDBJ whole genome shotgun (WGS) entry which is preliminary data.</text>
</comment>
<evidence type="ECO:0000259" key="5">
    <source>
        <dbReference type="Pfam" id="PF06978"/>
    </source>
</evidence>
<sequence length="977" mass="109453">MNQNSPGGAGRGRGKRPYEGSQNLTGREKKRAKNLVARNIQTQSTGNSPLAGSSNPSSVNHGEDGGPSSGENSGGVAGSSSTQGHSGLGPRIVDVVNFAEARAFEINAMHSAIKNAGIVVDQYVQRIISFALNQLSFQSLPRGLRRRAASHNIKRLPVRLREQAKKEMEQMPPKQTKAPSRRKKRRSGTIVEEYLRRQGKKKWLETHIWHAKRMKMVELWGYRLVSTMFIGLHPSIHPYIYYNIYIGSLATISGLQRPCVMLIQADHPNEKSIRATYRASSHLSIIHDASYMGCLELSGPEGTLVRMLNTVTDPTVPSMGSARYTKGNRQCQTFLYEYLAYPARPVCPVTALWRPRSPDVADENRRAIWLWIHPSAFNEALAVLKGAVEMITDVDANISLQDRRGQLLMFELTGPRSTALLQAVFDTIDEQDDPRQNAARPNFEAHKVWRALEHMRSSSSLPPGIVLGLTVHDPRLRFPQKVPPRTNTVSQPDQRELSRVLAQWPEDMADCEIWNEDVRKGVAENKIEEKDLNERRRKNLIPGTKLTPTPTDSQIPLLLIQRGNAFSTSAAPARSLSSSEYLEGWTLVLPALWGMAFWKSFIFAGARVGGLRERHGMHFESGVSCFPYDFPGTRGYRVWKETKKIEEERAWAKRPPAKRVNFGKLGVRSPFDTDFAGLFGYKEEDKEIAMEQSGEIGEKNEEVNIGTEAKKMRTSSDKMDMDPANITTNTVVIANTRPPRSHPAFWLIQNPKLISAFFDSVTSSSIGDVSKTVASEVVKFYEARKVSTPVHHKGFDIAKALVRVRISLLQRGVPGSNAMIYLVREHEQYRKVVEMTKDREKMMGKKRKRRVSNREDREDENEWSGLWSEEDNFEVKEEAKSKTFTYPPDSDIIGYVTTGGFSFAQGQGSGLGACSAIGMKKMKALEADVKLGGWRWFAVCGAKCVDLLCWRYCIEGKATAGMRVISKTAGIGLIDWV</sequence>
<dbReference type="InterPro" id="IPR012590">
    <property type="entry name" value="POPLD_dom"/>
</dbReference>
<comment type="subcellular location">
    <subcellularLocation>
        <location evidence="1">Nucleus</location>
    </subcellularLocation>
</comment>
<dbReference type="GO" id="GO:0000172">
    <property type="term" value="C:ribonuclease MRP complex"/>
    <property type="evidence" value="ECO:0007669"/>
    <property type="project" value="InterPro"/>
</dbReference>
<dbReference type="PANTHER" id="PTHR22731">
    <property type="entry name" value="RIBONUCLEASES P/MRP PROTEIN SUBUNIT POP1"/>
    <property type="match status" value="1"/>
</dbReference>
<dbReference type="AlphaFoldDB" id="A0A433DCX3"/>
<feature type="region of interest" description="Disordered" evidence="4">
    <location>
        <begin position="163"/>
        <end position="188"/>
    </location>
</feature>
<proteinExistence type="predicted"/>
<reference evidence="8 9" key="1">
    <citation type="journal article" date="2018" name="New Phytol.">
        <title>Phylogenomics of Endogonaceae and evolution of mycorrhizas within Mucoromycota.</title>
        <authorList>
            <person name="Chang Y."/>
            <person name="Desiro A."/>
            <person name="Na H."/>
            <person name="Sandor L."/>
            <person name="Lipzen A."/>
            <person name="Clum A."/>
            <person name="Barry K."/>
            <person name="Grigoriev I.V."/>
            <person name="Martin F.M."/>
            <person name="Stajich J.E."/>
            <person name="Smith M.E."/>
            <person name="Bonito G."/>
            <person name="Spatafora J.W."/>
        </authorList>
    </citation>
    <scope>NUCLEOTIDE SEQUENCE [LARGE SCALE GENOMIC DNA]</scope>
    <source>
        <strain evidence="8 9">GMNB39</strain>
    </source>
</reference>
<feature type="domain" description="Pop1 N-terminal" evidence="5">
    <location>
        <begin position="193"/>
        <end position="226"/>
    </location>
</feature>
<feature type="domain" description="POP1 C-terminal" evidence="7">
    <location>
        <begin position="800"/>
        <end position="923"/>
    </location>
</feature>
<evidence type="ECO:0000259" key="6">
    <source>
        <dbReference type="Pfam" id="PF08170"/>
    </source>
</evidence>
<accession>A0A433DCX3</accession>
<name>A0A433DCX3_9FUNG</name>
<dbReference type="Pfam" id="PF06978">
    <property type="entry name" value="POP1_N"/>
    <property type="match status" value="2"/>
</dbReference>
<evidence type="ECO:0000256" key="4">
    <source>
        <dbReference type="SAM" id="MobiDB-lite"/>
    </source>
</evidence>
<evidence type="ECO:0000313" key="9">
    <source>
        <dbReference type="Proteomes" id="UP000268093"/>
    </source>
</evidence>
<dbReference type="GO" id="GO:0005655">
    <property type="term" value="C:nucleolar ribonuclease P complex"/>
    <property type="evidence" value="ECO:0007669"/>
    <property type="project" value="InterPro"/>
</dbReference>
<evidence type="ECO:0000256" key="3">
    <source>
        <dbReference type="ARBA" id="ARBA00023242"/>
    </source>
</evidence>